<dbReference type="RefSeq" id="XP_012768598.1">
    <property type="nucleotide sequence ID" value="XM_012913144.1"/>
</dbReference>
<evidence type="ECO:0000259" key="2">
    <source>
        <dbReference type="Pfam" id="PF08123"/>
    </source>
</evidence>
<feature type="region of interest" description="Disordered" evidence="1">
    <location>
        <begin position="266"/>
        <end position="293"/>
    </location>
</feature>
<reference evidence="4" key="1">
    <citation type="journal article" date="2014" name="Nucleic Acids Res.">
        <title>The evolutionary dynamics of variant antigen genes in Babesia reveal a history of genomic innovation underlying host-parasite interaction.</title>
        <authorList>
            <person name="Jackson A.P."/>
            <person name="Otto T.D."/>
            <person name="Darby A."/>
            <person name="Ramaprasad A."/>
            <person name="Xia D."/>
            <person name="Echaide I.E."/>
            <person name="Farber M."/>
            <person name="Gahlot S."/>
            <person name="Gamble J."/>
            <person name="Gupta D."/>
            <person name="Gupta Y."/>
            <person name="Jackson L."/>
            <person name="Malandrin L."/>
            <person name="Malas T.B."/>
            <person name="Moussa E."/>
            <person name="Nair M."/>
            <person name="Reid A.J."/>
            <person name="Sanders M."/>
            <person name="Sharma J."/>
            <person name="Tracey A."/>
            <person name="Quail M.A."/>
            <person name="Weir W."/>
            <person name="Wastling J.M."/>
            <person name="Hall N."/>
            <person name="Willadsen P."/>
            <person name="Lingelbach K."/>
            <person name="Shiels B."/>
            <person name="Tait A."/>
            <person name="Berriman M."/>
            <person name="Allred D.R."/>
            <person name="Pain A."/>
        </authorList>
    </citation>
    <scope>NUCLEOTIDE SEQUENCE [LARGE SCALE GENOMIC DNA]</scope>
    <source>
        <strain evidence="4">Bond</strain>
    </source>
</reference>
<keyword evidence="4" id="KW-1185">Reference proteome</keyword>
<gene>
    <name evidence="3" type="ORF">BBBOND_0303160</name>
</gene>
<protein>
    <recommendedName>
        <fullName evidence="2">DOT1 domain-containing protein</fullName>
    </recommendedName>
</protein>
<dbReference type="KEGG" id="bbig:BBBOND_0303160"/>
<dbReference type="Pfam" id="PF08123">
    <property type="entry name" value="DOT1"/>
    <property type="match status" value="1"/>
</dbReference>
<dbReference type="InterPro" id="IPR025789">
    <property type="entry name" value="DOT1_dom"/>
</dbReference>
<accession>A0A061D8W5</accession>
<dbReference type="EMBL" id="LK391709">
    <property type="protein sequence ID" value="CDR96412.1"/>
    <property type="molecule type" value="Genomic_DNA"/>
</dbReference>
<feature type="region of interest" description="Disordered" evidence="1">
    <location>
        <begin position="467"/>
        <end position="497"/>
    </location>
</feature>
<sequence length="608" mass="67312">MDHLIRGRHMSSKRVYSYAADEDDALRSACTVEPGMLYGVPKRRQVASQISADFRHVEPVSEPADIAAGYASHVVTGSIGDFPDLLNHRHRCAGHVQRTVSTPCSDPYAEYNQFARSLFRRVYYDLSRGIDVVDSGIGYLFKSSINDISTSTYGMYGEIRPACLMKICDEMRRFGLDERSVVVDLGSGRGAPNFLFAHHVRVFASIGIELCPVSYALSVHNLLHYLKVDVARSIRENTCFGGVGVGGDGVSPIAAALAAKLSTADSDNAMQTPRRKRHTKDYNEDDTSSCERTASGVNDSVVTQYEGGSTYADSTSATPTKEMISSNDDGEAFYRAMHRVSVTPSSLGVGFCNEDISAFDHFEGASHLYSFDIAMEKALVNNIVRQFANTRSAWLYASFNGDLIERFELRDCFLASRIPCQMYKSGERRFCYIYVKNNWERLKMEHDAAISEMFGLPLPMNCAPMQPKVASSGRTLRPRRSQTPAHGGDAAAPAAPAPPLKSVKSVLLSQFDEPVGVIESVKLAKMPLEAQIGWYSKKIARPQEVMTRSKVVNSIERVRMGFVSHRSKLLELIATSPDPREAAKYVGLLRRHIQQKYMPMRSFAPPSA</sequence>
<name>A0A061D8W5_BABBI</name>
<dbReference type="AlphaFoldDB" id="A0A061D8W5"/>
<dbReference type="GeneID" id="24564953"/>
<dbReference type="OMA" id="IYVKNNW"/>
<dbReference type="Proteomes" id="UP000033188">
    <property type="component" value="Chromosome 3"/>
</dbReference>
<dbReference type="Gene3D" id="3.40.50.150">
    <property type="entry name" value="Vaccinia Virus protein VP39"/>
    <property type="match status" value="1"/>
</dbReference>
<dbReference type="VEuPathDB" id="PiroplasmaDB:BBBOND_0303160"/>
<organism evidence="3 4">
    <name type="scientific">Babesia bigemina</name>
    <dbReference type="NCBI Taxonomy" id="5866"/>
    <lineage>
        <taxon>Eukaryota</taxon>
        <taxon>Sar</taxon>
        <taxon>Alveolata</taxon>
        <taxon>Apicomplexa</taxon>
        <taxon>Aconoidasida</taxon>
        <taxon>Piroplasmida</taxon>
        <taxon>Babesiidae</taxon>
        <taxon>Babesia</taxon>
    </lineage>
</organism>
<proteinExistence type="predicted"/>
<evidence type="ECO:0000256" key="1">
    <source>
        <dbReference type="SAM" id="MobiDB-lite"/>
    </source>
</evidence>
<dbReference type="GO" id="GO:0031151">
    <property type="term" value="F:histone H3K79 methyltransferase activity"/>
    <property type="evidence" value="ECO:0007669"/>
    <property type="project" value="InterPro"/>
</dbReference>
<dbReference type="InterPro" id="IPR029063">
    <property type="entry name" value="SAM-dependent_MTases_sf"/>
</dbReference>
<evidence type="ECO:0000313" key="3">
    <source>
        <dbReference type="EMBL" id="CDR96412.1"/>
    </source>
</evidence>
<feature type="domain" description="DOT1" evidence="2">
    <location>
        <begin position="150"/>
        <end position="214"/>
    </location>
</feature>
<dbReference type="OrthoDB" id="443402at2759"/>
<evidence type="ECO:0000313" key="4">
    <source>
        <dbReference type="Proteomes" id="UP000033188"/>
    </source>
</evidence>
<dbReference type="SUPFAM" id="SSF53335">
    <property type="entry name" value="S-adenosyl-L-methionine-dependent methyltransferases"/>
    <property type="match status" value="1"/>
</dbReference>